<dbReference type="InterPro" id="IPR012677">
    <property type="entry name" value="Nucleotide-bd_a/b_plait_sf"/>
</dbReference>
<feature type="region of interest" description="Disordered" evidence="5">
    <location>
        <begin position="1"/>
        <end position="45"/>
    </location>
</feature>
<feature type="compositionally biased region" description="Low complexity" evidence="5">
    <location>
        <begin position="1"/>
        <end position="19"/>
    </location>
</feature>
<organism evidence="7 8">
    <name type="scientific">Laccaria amethystina LaAM-08-1</name>
    <dbReference type="NCBI Taxonomy" id="1095629"/>
    <lineage>
        <taxon>Eukaryota</taxon>
        <taxon>Fungi</taxon>
        <taxon>Dikarya</taxon>
        <taxon>Basidiomycota</taxon>
        <taxon>Agaricomycotina</taxon>
        <taxon>Agaricomycetes</taxon>
        <taxon>Agaricomycetidae</taxon>
        <taxon>Agaricales</taxon>
        <taxon>Agaricineae</taxon>
        <taxon>Hydnangiaceae</taxon>
        <taxon>Laccaria</taxon>
    </lineage>
</organism>
<proteinExistence type="predicted"/>
<keyword evidence="8" id="KW-1185">Reference proteome</keyword>
<feature type="compositionally biased region" description="Basic and acidic residues" evidence="5">
    <location>
        <begin position="292"/>
        <end position="302"/>
    </location>
</feature>
<dbReference type="STRING" id="1095629.A0A0C9XBW9"/>
<reference evidence="7 8" key="1">
    <citation type="submission" date="2014-04" db="EMBL/GenBank/DDBJ databases">
        <authorList>
            <consortium name="DOE Joint Genome Institute"/>
            <person name="Kuo A."/>
            <person name="Kohler A."/>
            <person name="Nagy L.G."/>
            <person name="Floudas D."/>
            <person name="Copeland A."/>
            <person name="Barry K.W."/>
            <person name="Cichocki N."/>
            <person name="Veneault-Fourrey C."/>
            <person name="LaButti K."/>
            <person name="Lindquist E.A."/>
            <person name="Lipzen A."/>
            <person name="Lundell T."/>
            <person name="Morin E."/>
            <person name="Murat C."/>
            <person name="Sun H."/>
            <person name="Tunlid A."/>
            <person name="Henrissat B."/>
            <person name="Grigoriev I.V."/>
            <person name="Hibbett D.S."/>
            <person name="Martin F."/>
            <person name="Nordberg H.P."/>
            <person name="Cantor M.N."/>
            <person name="Hua S.X."/>
        </authorList>
    </citation>
    <scope>NUCLEOTIDE SEQUENCE [LARGE SCALE GENOMIC DNA]</scope>
    <source>
        <strain evidence="7 8">LaAM-08-1</strain>
    </source>
</reference>
<dbReference type="InterPro" id="IPR000504">
    <property type="entry name" value="RRM_dom"/>
</dbReference>
<evidence type="ECO:0000256" key="3">
    <source>
        <dbReference type="ARBA" id="ARBA00030780"/>
    </source>
</evidence>
<evidence type="ECO:0000256" key="5">
    <source>
        <dbReference type="SAM" id="MobiDB-lite"/>
    </source>
</evidence>
<evidence type="ECO:0000256" key="2">
    <source>
        <dbReference type="ARBA" id="ARBA00022884"/>
    </source>
</evidence>
<feature type="compositionally biased region" description="Polar residues" evidence="5">
    <location>
        <begin position="36"/>
        <end position="45"/>
    </location>
</feature>
<gene>
    <name evidence="7" type="ORF">K443DRAFT_680328</name>
</gene>
<dbReference type="PANTHER" id="PTHR48027">
    <property type="entry name" value="HETEROGENEOUS NUCLEAR RIBONUCLEOPROTEIN 87F-RELATED"/>
    <property type="match status" value="1"/>
</dbReference>
<reference evidence="8" key="2">
    <citation type="submission" date="2015-01" db="EMBL/GenBank/DDBJ databases">
        <title>Evolutionary Origins and Diversification of the Mycorrhizal Mutualists.</title>
        <authorList>
            <consortium name="DOE Joint Genome Institute"/>
            <consortium name="Mycorrhizal Genomics Consortium"/>
            <person name="Kohler A."/>
            <person name="Kuo A."/>
            <person name="Nagy L.G."/>
            <person name="Floudas D."/>
            <person name="Copeland A."/>
            <person name="Barry K.W."/>
            <person name="Cichocki N."/>
            <person name="Veneault-Fourrey C."/>
            <person name="LaButti K."/>
            <person name="Lindquist E.A."/>
            <person name="Lipzen A."/>
            <person name="Lundell T."/>
            <person name="Morin E."/>
            <person name="Murat C."/>
            <person name="Riley R."/>
            <person name="Ohm R."/>
            <person name="Sun H."/>
            <person name="Tunlid A."/>
            <person name="Henrissat B."/>
            <person name="Grigoriev I.V."/>
            <person name="Hibbett D.S."/>
            <person name="Martin F."/>
        </authorList>
    </citation>
    <scope>NUCLEOTIDE SEQUENCE [LARGE SCALE GENOMIC DNA]</scope>
    <source>
        <strain evidence="8">LaAM-08-1</strain>
    </source>
</reference>
<dbReference type="Proteomes" id="UP000054477">
    <property type="component" value="Unassembled WGS sequence"/>
</dbReference>
<dbReference type="SMART" id="SM00360">
    <property type="entry name" value="RRM"/>
    <property type="match status" value="1"/>
</dbReference>
<feature type="compositionally biased region" description="Low complexity" evidence="5">
    <location>
        <begin position="258"/>
        <end position="273"/>
    </location>
</feature>
<dbReference type="AlphaFoldDB" id="A0A0C9XBW9"/>
<feature type="compositionally biased region" description="Pro residues" evidence="5">
    <location>
        <begin position="221"/>
        <end position="235"/>
    </location>
</feature>
<protein>
    <recommendedName>
        <fullName evidence="1">Probable RNA-binding protein 18</fullName>
    </recommendedName>
    <alternativeName>
        <fullName evidence="3">RNA-binding motif protein 18</fullName>
    </alternativeName>
</protein>
<dbReference type="InterPro" id="IPR035979">
    <property type="entry name" value="RBD_domain_sf"/>
</dbReference>
<name>A0A0C9XBW9_9AGAR</name>
<dbReference type="GO" id="GO:0003723">
    <property type="term" value="F:RNA binding"/>
    <property type="evidence" value="ECO:0007669"/>
    <property type="project" value="UniProtKB-UniRule"/>
</dbReference>
<dbReference type="CDD" id="cd12355">
    <property type="entry name" value="RRM_RBM18"/>
    <property type="match status" value="1"/>
</dbReference>
<dbReference type="PROSITE" id="PS50102">
    <property type="entry name" value="RRM"/>
    <property type="match status" value="1"/>
</dbReference>
<keyword evidence="2 4" id="KW-0694">RNA-binding</keyword>
<dbReference type="Pfam" id="PF00076">
    <property type="entry name" value="RRM_1"/>
    <property type="match status" value="1"/>
</dbReference>
<evidence type="ECO:0000259" key="6">
    <source>
        <dbReference type="PROSITE" id="PS50102"/>
    </source>
</evidence>
<accession>A0A0C9XBW9</accession>
<dbReference type="EMBL" id="KN838657">
    <property type="protein sequence ID" value="KIJ98968.1"/>
    <property type="molecule type" value="Genomic_DNA"/>
</dbReference>
<feature type="region of interest" description="Disordered" evidence="5">
    <location>
        <begin position="187"/>
        <end position="302"/>
    </location>
</feature>
<dbReference type="OrthoDB" id="6730379at2759"/>
<dbReference type="InterPro" id="IPR039157">
    <property type="entry name" value="RBM18_RRM"/>
</dbReference>
<evidence type="ECO:0000256" key="1">
    <source>
        <dbReference type="ARBA" id="ARBA00021141"/>
    </source>
</evidence>
<dbReference type="HOGENOM" id="CLU_066926_0_0_1"/>
<sequence>MASTSTPSSSPSSTLPTPSFKEHLSYPSDIDPEPTSGRQQPQQPRQVLKDRLYIGNLHPTVDEYSLLQVFSKFGKVSKLDFLFHKTGLLKGKPRGYAFIEYGSKDDAMKALTLAHDKLLRGRKLVVTFAHQAPLDQYGNGVLSGSKHKKSMMETGRPTTLSMLKTGLATRHEGKTQDKIAMMEAKLRQMESTNPRPAATEAETDGSDRASTSTLPYHPSLPLKPPPSLPNPLPKPPRPKIQAPLPSLPMVPQQQQARSLSDTLKTSSPSPSSLQHHLPRVAKATRLAGVKIKPKEKEKPILS</sequence>
<dbReference type="Gene3D" id="3.30.70.330">
    <property type="match status" value="1"/>
</dbReference>
<evidence type="ECO:0000313" key="7">
    <source>
        <dbReference type="EMBL" id="KIJ98968.1"/>
    </source>
</evidence>
<dbReference type="SUPFAM" id="SSF54928">
    <property type="entry name" value="RNA-binding domain, RBD"/>
    <property type="match status" value="1"/>
</dbReference>
<dbReference type="InterPro" id="IPR052462">
    <property type="entry name" value="SLIRP/GR-RBP-like"/>
</dbReference>
<feature type="domain" description="RRM" evidence="6">
    <location>
        <begin position="50"/>
        <end position="131"/>
    </location>
</feature>
<evidence type="ECO:0000313" key="8">
    <source>
        <dbReference type="Proteomes" id="UP000054477"/>
    </source>
</evidence>
<evidence type="ECO:0000256" key="4">
    <source>
        <dbReference type="PROSITE-ProRule" id="PRU00176"/>
    </source>
</evidence>